<keyword evidence="2" id="KW-1185">Reference proteome</keyword>
<gene>
    <name evidence="1" type="ORF">E1A91_D11G140200v1</name>
</gene>
<accession>A0A5D2SSR0</accession>
<dbReference type="EMBL" id="CM017659">
    <property type="protein sequence ID" value="TYI55416.1"/>
    <property type="molecule type" value="Genomic_DNA"/>
</dbReference>
<organism evidence="1 2">
    <name type="scientific">Gossypium mustelinum</name>
    <name type="common">Cotton</name>
    <name type="synonym">Gossypium caicoense</name>
    <dbReference type="NCBI Taxonomy" id="34275"/>
    <lineage>
        <taxon>Eukaryota</taxon>
        <taxon>Viridiplantae</taxon>
        <taxon>Streptophyta</taxon>
        <taxon>Embryophyta</taxon>
        <taxon>Tracheophyta</taxon>
        <taxon>Spermatophyta</taxon>
        <taxon>Magnoliopsida</taxon>
        <taxon>eudicotyledons</taxon>
        <taxon>Gunneridae</taxon>
        <taxon>Pentapetalae</taxon>
        <taxon>rosids</taxon>
        <taxon>malvids</taxon>
        <taxon>Malvales</taxon>
        <taxon>Malvaceae</taxon>
        <taxon>Malvoideae</taxon>
        <taxon>Gossypium</taxon>
    </lineage>
</organism>
<evidence type="ECO:0000313" key="2">
    <source>
        <dbReference type="Proteomes" id="UP000323597"/>
    </source>
</evidence>
<sequence length="102" mass="11876">MVFANLLSVFLDEKWRHLFYGLALQRGSVPRKQCMTCEFLSFGQGDVFLCPSLLLLPDLNMGSKRWKTRYLWNFSALWGGGGGKKLFKFSEMIEVHKNLRIR</sequence>
<proteinExistence type="predicted"/>
<protein>
    <submittedName>
        <fullName evidence="1">Uncharacterized protein</fullName>
    </submittedName>
</protein>
<evidence type="ECO:0000313" key="1">
    <source>
        <dbReference type="EMBL" id="TYI55416.1"/>
    </source>
</evidence>
<dbReference type="Proteomes" id="UP000323597">
    <property type="component" value="Chromosome D11"/>
</dbReference>
<name>A0A5D2SSR0_GOSMU</name>
<reference evidence="1 2" key="1">
    <citation type="submission" date="2019-07" db="EMBL/GenBank/DDBJ databases">
        <title>WGS assembly of Gossypium mustelinum.</title>
        <authorList>
            <person name="Chen Z.J."/>
            <person name="Sreedasyam A."/>
            <person name="Ando A."/>
            <person name="Song Q."/>
            <person name="De L."/>
            <person name="Hulse-Kemp A."/>
            <person name="Ding M."/>
            <person name="Ye W."/>
            <person name="Kirkbride R."/>
            <person name="Jenkins J."/>
            <person name="Plott C."/>
            <person name="Lovell J."/>
            <person name="Lin Y.-M."/>
            <person name="Vaughn R."/>
            <person name="Liu B."/>
            <person name="Li W."/>
            <person name="Simpson S."/>
            <person name="Scheffler B."/>
            <person name="Saski C."/>
            <person name="Grover C."/>
            <person name="Hu G."/>
            <person name="Conover J."/>
            <person name="Carlson J."/>
            <person name="Shu S."/>
            <person name="Boston L."/>
            <person name="Williams M."/>
            <person name="Peterson D."/>
            <person name="Mcgee K."/>
            <person name="Jones D."/>
            <person name="Wendel J."/>
            <person name="Stelly D."/>
            <person name="Grimwood J."/>
            <person name="Schmutz J."/>
        </authorList>
    </citation>
    <scope>NUCLEOTIDE SEQUENCE [LARGE SCALE GENOMIC DNA]</scope>
    <source>
        <strain evidence="1">1408120.09</strain>
    </source>
</reference>
<dbReference type="AlphaFoldDB" id="A0A5D2SSR0"/>